<evidence type="ECO:0000313" key="4">
    <source>
        <dbReference type="Proteomes" id="UP000244855"/>
    </source>
</evidence>
<dbReference type="Proteomes" id="UP000244855">
    <property type="component" value="Unassembled WGS sequence"/>
</dbReference>
<dbReference type="Pfam" id="PF01266">
    <property type="entry name" value="DAO"/>
    <property type="match status" value="1"/>
</dbReference>
<feature type="compositionally biased region" description="Polar residues" evidence="1">
    <location>
        <begin position="228"/>
        <end position="238"/>
    </location>
</feature>
<proteinExistence type="predicted"/>
<dbReference type="Gene3D" id="3.30.9.10">
    <property type="entry name" value="D-Amino Acid Oxidase, subunit A, domain 2"/>
    <property type="match status" value="1"/>
</dbReference>
<dbReference type="Gene3D" id="3.50.50.60">
    <property type="entry name" value="FAD/NAD(P)-binding domain"/>
    <property type="match status" value="1"/>
</dbReference>
<dbReference type="STRING" id="97972.A0A2V1DZF9"/>
<gene>
    <name evidence="3" type="ORF">DM02DRAFT_695956</name>
</gene>
<name>A0A2V1DZF9_9PLEO</name>
<dbReference type="PANTHER" id="PTHR13847:SF279">
    <property type="entry name" value="FAD DEPENDENT OXIDOREDUCTASE DOMAIN-CONTAINING PROTEIN-RELATED"/>
    <property type="match status" value="1"/>
</dbReference>
<dbReference type="EMBL" id="KZ805328">
    <property type="protein sequence ID" value="PVI03708.1"/>
    <property type="molecule type" value="Genomic_DNA"/>
</dbReference>
<accession>A0A2V1DZF9</accession>
<dbReference type="PANTHER" id="PTHR13847">
    <property type="entry name" value="SARCOSINE DEHYDROGENASE-RELATED"/>
    <property type="match status" value="1"/>
</dbReference>
<protein>
    <submittedName>
        <fullName evidence="3">FAD dependent oxidoreductase</fullName>
    </submittedName>
</protein>
<dbReference type="InterPro" id="IPR036188">
    <property type="entry name" value="FAD/NAD-bd_sf"/>
</dbReference>
<evidence type="ECO:0000256" key="1">
    <source>
        <dbReference type="SAM" id="MobiDB-lite"/>
    </source>
</evidence>
<dbReference type="SUPFAM" id="SSF51905">
    <property type="entry name" value="FAD/NAD(P)-binding domain"/>
    <property type="match status" value="1"/>
</dbReference>
<dbReference type="GO" id="GO:0005737">
    <property type="term" value="C:cytoplasm"/>
    <property type="evidence" value="ECO:0007669"/>
    <property type="project" value="TreeGrafter"/>
</dbReference>
<evidence type="ECO:0000313" key="3">
    <source>
        <dbReference type="EMBL" id="PVI03708.1"/>
    </source>
</evidence>
<dbReference type="InterPro" id="IPR006076">
    <property type="entry name" value="FAD-dep_OxRdtase"/>
</dbReference>
<reference evidence="3 4" key="1">
    <citation type="journal article" date="2018" name="Sci. Rep.">
        <title>Comparative genomics provides insights into the lifestyle and reveals functional heterogeneity of dark septate endophytic fungi.</title>
        <authorList>
            <person name="Knapp D.G."/>
            <person name="Nemeth J.B."/>
            <person name="Barry K."/>
            <person name="Hainaut M."/>
            <person name="Henrissat B."/>
            <person name="Johnson J."/>
            <person name="Kuo A."/>
            <person name="Lim J.H.P."/>
            <person name="Lipzen A."/>
            <person name="Nolan M."/>
            <person name="Ohm R.A."/>
            <person name="Tamas L."/>
            <person name="Grigoriev I.V."/>
            <person name="Spatafora J.W."/>
            <person name="Nagy L.G."/>
            <person name="Kovacs G.M."/>
        </authorList>
    </citation>
    <scope>NUCLEOTIDE SEQUENCE [LARGE SCALE GENOMIC DNA]</scope>
    <source>
        <strain evidence="3 4">DSE2036</strain>
    </source>
</reference>
<dbReference type="AlphaFoldDB" id="A0A2V1DZF9"/>
<keyword evidence="4" id="KW-1185">Reference proteome</keyword>
<feature type="domain" description="FAD dependent oxidoreductase" evidence="2">
    <location>
        <begin position="36"/>
        <end position="433"/>
    </location>
</feature>
<evidence type="ECO:0000259" key="2">
    <source>
        <dbReference type="Pfam" id="PF01266"/>
    </source>
</evidence>
<sequence length="462" mass="50169">MPQLQPVPNPTPSYWLSQPSHLKTLRTTASLPETCDIAIIGSGMAGILTAYHILQSFTASSHKYTPGQPIPSIILLEARDLCSGATARNGGHCKIKTTTLLNLGERADEMFALVKANRKAFKRISETENIDCELEVRRSFDVFLDADEAAETKSGYLRQRGKEGNKKWTQSYCLVPQEHVEQVTSIKGAKLALSVPVVSLWPYKFATGLLERLVEKWSGEHLNVQTNTSVTGISSSAGNDDDDDPPISMPAETVLTTPRGALLAKKVVFATNAYTAGLLPQFTDTITPIKGMASHIVPSSPINPHLNNTYNITFSPEKGTDYLNPRPDGTIVVGGGGSLFKNDRPLWYNDFDDSKRFPDSIMAYWDGYMGRTFHGWDGGEKVESAWVGTMGITPDGQPHVGRVPGTTNQWILAGFNGGGNALIGVCAEAVAEMVLGDLGFEDVAKGYGIPGSFKSGEERMQR</sequence>
<dbReference type="OrthoDB" id="429143at2759"/>
<feature type="region of interest" description="Disordered" evidence="1">
    <location>
        <begin position="228"/>
        <end position="248"/>
    </location>
</feature>
<organism evidence="3 4">
    <name type="scientific">Periconia macrospinosa</name>
    <dbReference type="NCBI Taxonomy" id="97972"/>
    <lineage>
        <taxon>Eukaryota</taxon>
        <taxon>Fungi</taxon>
        <taxon>Dikarya</taxon>
        <taxon>Ascomycota</taxon>
        <taxon>Pezizomycotina</taxon>
        <taxon>Dothideomycetes</taxon>
        <taxon>Pleosporomycetidae</taxon>
        <taxon>Pleosporales</taxon>
        <taxon>Massarineae</taxon>
        <taxon>Periconiaceae</taxon>
        <taxon>Periconia</taxon>
    </lineage>
</organism>